<evidence type="ECO:0000256" key="3">
    <source>
        <dbReference type="ARBA" id="ARBA00017574"/>
    </source>
</evidence>
<dbReference type="Pfam" id="PF17871">
    <property type="entry name" value="AAA_lid_9"/>
    <property type="match status" value="1"/>
</dbReference>
<comment type="function">
    <text evidence="13">Part of a stress-induced multi-chaperone system, it is involved in the recovery of the cell from heat-induced damage, in cooperation with DnaK, DnaJ and GrpE.</text>
</comment>
<evidence type="ECO:0000256" key="4">
    <source>
        <dbReference type="ARBA" id="ARBA00022737"/>
    </source>
</evidence>
<dbReference type="SUPFAM" id="SSF52540">
    <property type="entry name" value="P-loop containing nucleoside triphosphate hydrolases"/>
    <property type="match status" value="2"/>
</dbReference>
<dbReference type="Pfam" id="PF10431">
    <property type="entry name" value="ClpB_D2-small"/>
    <property type="match status" value="1"/>
</dbReference>
<organism evidence="15 16">
    <name type="scientific">Corynebacterium mendelii</name>
    <dbReference type="NCBI Taxonomy" id="2765362"/>
    <lineage>
        <taxon>Bacteria</taxon>
        <taxon>Bacillati</taxon>
        <taxon>Actinomycetota</taxon>
        <taxon>Actinomycetes</taxon>
        <taxon>Mycobacteriales</taxon>
        <taxon>Corynebacteriaceae</taxon>
        <taxon>Corynebacterium</taxon>
    </lineage>
</organism>
<comment type="caution">
    <text evidence="15">The sequence shown here is derived from an EMBL/GenBank/DDBJ whole genome shotgun (WGS) entry which is preliminary data.</text>
</comment>
<dbReference type="InterPro" id="IPR001270">
    <property type="entry name" value="ClpA/B"/>
</dbReference>
<dbReference type="Pfam" id="PF07724">
    <property type="entry name" value="AAA_2"/>
    <property type="match status" value="1"/>
</dbReference>
<comment type="subcellular location">
    <subcellularLocation>
        <location evidence="1 13">Cytoplasm</location>
    </subcellularLocation>
</comment>
<dbReference type="InterPro" id="IPR019489">
    <property type="entry name" value="Clp_ATPase_C"/>
</dbReference>
<keyword evidence="9 12" id="KW-0143">Chaperone</keyword>
<evidence type="ECO:0000313" key="16">
    <source>
        <dbReference type="Proteomes" id="UP000664332"/>
    </source>
</evidence>
<evidence type="ECO:0000256" key="13">
    <source>
        <dbReference type="RuleBase" id="RU362034"/>
    </source>
</evidence>
<dbReference type="Pfam" id="PF02861">
    <property type="entry name" value="Clp_N"/>
    <property type="match status" value="1"/>
</dbReference>
<feature type="domain" description="Clp R" evidence="14">
    <location>
        <begin position="1"/>
        <end position="147"/>
    </location>
</feature>
<evidence type="ECO:0000256" key="2">
    <source>
        <dbReference type="ARBA" id="ARBA00008675"/>
    </source>
</evidence>
<dbReference type="FunFam" id="3.40.50.300:FF:000120">
    <property type="entry name" value="ATP-dependent chaperone ClpB"/>
    <property type="match status" value="1"/>
</dbReference>
<dbReference type="SUPFAM" id="SSF81923">
    <property type="entry name" value="Double Clp-N motif"/>
    <property type="match status" value="1"/>
</dbReference>
<evidence type="ECO:0000259" key="14">
    <source>
        <dbReference type="PROSITE" id="PS51903"/>
    </source>
</evidence>
<dbReference type="PROSITE" id="PS00871">
    <property type="entry name" value="CLPAB_2"/>
    <property type="match status" value="1"/>
</dbReference>
<evidence type="ECO:0000256" key="5">
    <source>
        <dbReference type="ARBA" id="ARBA00022741"/>
    </source>
</evidence>
<dbReference type="InterPro" id="IPR027417">
    <property type="entry name" value="P-loop_NTPase"/>
</dbReference>
<dbReference type="InterPro" id="IPR004176">
    <property type="entry name" value="Clp_R_N"/>
</dbReference>
<dbReference type="InterPro" id="IPR050130">
    <property type="entry name" value="ClpA_ClpB"/>
</dbReference>
<keyword evidence="4 11" id="KW-0677">Repeat</keyword>
<dbReference type="Gene3D" id="1.10.8.60">
    <property type="match status" value="1"/>
</dbReference>
<sequence>MAQFAPTTKTSEALQAALAQASSLGNPEIKAGHLLVAVLDQADSIAVPVLQATGCDPQQLLASARSVVSGYPTASGANMGKAQFDRNALNILNSAQEVAGELGDEYVSTEVLLAAIARSDTDAGKVLHDAGATYEAVTAAFTSVRGNKKVTTEDPEGQFQALEKYSTDLTSRAREGKLDPVIGRDQEIRRVVQVLSRRTKNNPVLIGEPGVGKTAIVEGLARRIVAGDVPESLKGKTLISLDLGSMVAGAKYRGEFEERLKAVLDEIKEADGQIITFIDELHTIVGAGATGESAMDAGNMIKPLLARGELRLVGATTLDEYRKYIEKDAALERRFQQVFVGEPSVEDSVGILRGLKERYEVHHGVRITDSALVAAATLSDRYITSRFLPDKAIDLVDEAASRLRMEIDSSPQEIDNLERIVRRLEIEEVALDKETDAASRERLVKLRQELADEREKLGELKARWSNEKAAIDKVRGAKEELEKLRGESEIAERDGDYATVAELRYGRIPELEKQVAEAEATVAGGQAGAMLTEEVTPDTIAEVVSSWTGIPAGKMMQGETEKLLSMEQVLTRRVVGQNEAVEAVSDAVRRSRAGVADPDRPTGSFLFLGPTGVGKTELAKSLAEFLFDDERAMVRIDMSEYGEKHSVARLVGAPPGYVGYDAGGQLTEAVRRRPYTVVLFDEVEKAHPDVFDVLLQVLDEGRLTDGQGRTVDFRNTILILTSNLGAGGDREQMMDAVRATFKPEFVNRLDDVVVFDALTREQLAGIVDIQIRQLAARLSARRLTLTVDDKARAWLADRGYDPAYGARPLRRLIQQAIGDQLAKNLLAGTITDGCAVAVGVAADGDSLEVTRAAGQPE</sequence>
<name>A0A939IYZ6_9CORY</name>
<comment type="subunit">
    <text evidence="13">Homohexamer; The oligomerization is ATP-dependent.</text>
</comment>
<evidence type="ECO:0000256" key="7">
    <source>
        <dbReference type="ARBA" id="ARBA00023016"/>
    </source>
</evidence>
<evidence type="ECO:0000256" key="9">
    <source>
        <dbReference type="ARBA" id="ARBA00023186"/>
    </source>
</evidence>
<dbReference type="GO" id="GO:0005737">
    <property type="term" value="C:cytoplasm"/>
    <property type="evidence" value="ECO:0007669"/>
    <property type="project" value="UniProtKB-SubCell"/>
</dbReference>
<dbReference type="InterPro" id="IPR017730">
    <property type="entry name" value="Chaperonin_ClpB"/>
</dbReference>
<dbReference type="PROSITE" id="PS00870">
    <property type="entry name" value="CLPAB_1"/>
    <property type="match status" value="1"/>
</dbReference>
<dbReference type="PANTHER" id="PTHR11638">
    <property type="entry name" value="ATP-DEPENDENT CLP PROTEASE"/>
    <property type="match status" value="1"/>
</dbReference>
<dbReference type="GO" id="GO:0034605">
    <property type="term" value="P:cellular response to heat"/>
    <property type="evidence" value="ECO:0007669"/>
    <property type="project" value="TreeGrafter"/>
</dbReference>
<dbReference type="FunFam" id="1.10.8.60:FF:000017">
    <property type="entry name" value="ATP-dependent chaperone ClpB"/>
    <property type="match status" value="1"/>
</dbReference>
<dbReference type="InterPro" id="IPR003593">
    <property type="entry name" value="AAA+_ATPase"/>
</dbReference>
<dbReference type="Pfam" id="PF00004">
    <property type="entry name" value="AAA"/>
    <property type="match status" value="1"/>
</dbReference>
<dbReference type="Gene3D" id="3.40.50.300">
    <property type="entry name" value="P-loop containing nucleotide triphosphate hydrolases"/>
    <property type="match status" value="3"/>
</dbReference>
<keyword evidence="13" id="KW-0963">Cytoplasm</keyword>
<dbReference type="GO" id="GO:0005524">
    <property type="term" value="F:ATP binding"/>
    <property type="evidence" value="ECO:0007669"/>
    <property type="project" value="UniProtKB-UniRule"/>
</dbReference>
<comment type="subunit">
    <text evidence="10">Homohexamer. The oligomerization is ATP-dependent.</text>
</comment>
<dbReference type="FunFam" id="3.40.50.300:FF:000010">
    <property type="entry name" value="Chaperone clpB 1, putative"/>
    <property type="match status" value="1"/>
</dbReference>
<evidence type="ECO:0000313" key="15">
    <source>
        <dbReference type="EMBL" id="MBN9645187.1"/>
    </source>
</evidence>
<keyword evidence="5 12" id="KW-0547">Nucleotide-binding</keyword>
<dbReference type="Proteomes" id="UP000664332">
    <property type="component" value="Unassembled WGS sequence"/>
</dbReference>
<evidence type="ECO:0000256" key="8">
    <source>
        <dbReference type="ARBA" id="ARBA00023054"/>
    </source>
</evidence>
<dbReference type="GO" id="GO:0016887">
    <property type="term" value="F:ATP hydrolysis activity"/>
    <property type="evidence" value="ECO:0007669"/>
    <property type="project" value="InterPro"/>
</dbReference>
<keyword evidence="8 13" id="KW-0175">Coiled coil</keyword>
<dbReference type="FunFam" id="3.40.50.300:FF:000025">
    <property type="entry name" value="ATP-dependent Clp protease subunit"/>
    <property type="match status" value="1"/>
</dbReference>
<evidence type="ECO:0000256" key="6">
    <source>
        <dbReference type="ARBA" id="ARBA00022840"/>
    </source>
</evidence>
<comment type="similarity">
    <text evidence="2 12">Belongs to the ClpA/ClpB family.</text>
</comment>
<dbReference type="NCBIfam" id="TIGR03346">
    <property type="entry name" value="chaperone_ClpB"/>
    <property type="match status" value="1"/>
</dbReference>
<keyword evidence="6 12" id="KW-0067">ATP-binding</keyword>
<gene>
    <name evidence="13 15" type="primary">clpB</name>
    <name evidence="15" type="ORF">JZY06_11280</name>
</gene>
<evidence type="ECO:0000256" key="11">
    <source>
        <dbReference type="PROSITE-ProRule" id="PRU01251"/>
    </source>
</evidence>
<dbReference type="CDD" id="cd00009">
    <property type="entry name" value="AAA"/>
    <property type="match status" value="1"/>
</dbReference>
<dbReference type="InterPro" id="IPR018368">
    <property type="entry name" value="ClpA/B_CS1"/>
</dbReference>
<dbReference type="InterPro" id="IPR041546">
    <property type="entry name" value="ClpA/ClpB_AAA_lid"/>
</dbReference>
<evidence type="ECO:0000256" key="10">
    <source>
        <dbReference type="ARBA" id="ARBA00026057"/>
    </source>
</evidence>
<reference evidence="15" key="1">
    <citation type="submission" date="2021-03" db="EMBL/GenBank/DDBJ databases">
        <authorList>
            <person name="Sun Q."/>
        </authorList>
    </citation>
    <scope>NUCLEOTIDE SEQUENCE</scope>
    <source>
        <strain evidence="15">CCM 8862</strain>
    </source>
</reference>
<dbReference type="SMART" id="SM01086">
    <property type="entry name" value="ClpB_D2-small"/>
    <property type="match status" value="1"/>
</dbReference>
<dbReference type="InterPro" id="IPR028299">
    <property type="entry name" value="ClpA/B_CS2"/>
</dbReference>
<keyword evidence="7 13" id="KW-0346">Stress response</keyword>
<dbReference type="GO" id="GO:0042026">
    <property type="term" value="P:protein refolding"/>
    <property type="evidence" value="ECO:0007669"/>
    <property type="project" value="UniProtKB-UniRule"/>
</dbReference>
<evidence type="ECO:0000256" key="12">
    <source>
        <dbReference type="RuleBase" id="RU004432"/>
    </source>
</evidence>
<dbReference type="PROSITE" id="PS51903">
    <property type="entry name" value="CLP_R"/>
    <property type="match status" value="1"/>
</dbReference>
<accession>A0A939IYZ6</accession>
<dbReference type="SMART" id="SM00382">
    <property type="entry name" value="AAA"/>
    <property type="match status" value="2"/>
</dbReference>
<dbReference type="PRINTS" id="PR00300">
    <property type="entry name" value="CLPPROTEASEA"/>
</dbReference>
<dbReference type="AlphaFoldDB" id="A0A939IYZ6"/>
<proteinExistence type="inferred from homology"/>
<dbReference type="Gene3D" id="1.10.1780.10">
    <property type="entry name" value="Clp, N-terminal domain"/>
    <property type="match status" value="1"/>
</dbReference>
<dbReference type="PANTHER" id="PTHR11638:SF18">
    <property type="entry name" value="HEAT SHOCK PROTEIN 104"/>
    <property type="match status" value="1"/>
</dbReference>
<dbReference type="RefSeq" id="WP_207279658.1">
    <property type="nucleotide sequence ID" value="NZ_JAFLEQ010000017.1"/>
</dbReference>
<dbReference type="InterPro" id="IPR036628">
    <property type="entry name" value="Clp_N_dom_sf"/>
</dbReference>
<dbReference type="EMBL" id="JAFLEQ010000017">
    <property type="protein sequence ID" value="MBN9645187.1"/>
    <property type="molecule type" value="Genomic_DNA"/>
</dbReference>
<dbReference type="CDD" id="cd19499">
    <property type="entry name" value="RecA-like_ClpB_Hsp104-like"/>
    <property type="match status" value="1"/>
</dbReference>
<feature type="coiled-coil region" evidence="13">
    <location>
        <begin position="414"/>
        <end position="494"/>
    </location>
</feature>
<keyword evidence="16" id="KW-1185">Reference proteome</keyword>
<protein>
    <recommendedName>
        <fullName evidence="3 13">Chaperone protein ClpB</fullName>
    </recommendedName>
</protein>
<evidence type="ECO:0000256" key="1">
    <source>
        <dbReference type="ARBA" id="ARBA00004496"/>
    </source>
</evidence>
<dbReference type="InterPro" id="IPR003959">
    <property type="entry name" value="ATPase_AAA_core"/>
</dbReference>